<dbReference type="RefSeq" id="WP_262065702.1">
    <property type="nucleotide sequence ID" value="NZ_JAMXOD010000006.1"/>
</dbReference>
<organism evidence="2 3">
    <name type="scientific">Aequitasia blattaphilus</name>
    <dbReference type="NCBI Taxonomy" id="2949332"/>
    <lineage>
        <taxon>Bacteria</taxon>
        <taxon>Bacillati</taxon>
        <taxon>Bacillota</taxon>
        <taxon>Clostridia</taxon>
        <taxon>Lachnospirales</taxon>
        <taxon>Lachnospiraceae</taxon>
        <taxon>Aequitasia</taxon>
    </lineage>
</organism>
<reference evidence="2 3" key="1">
    <citation type="journal article" date="2022" name="Genome Biol. Evol.">
        <title>Host diet, physiology and behaviors set the stage for Lachnospiraceae cladogenesis.</title>
        <authorList>
            <person name="Vera-Ponce De Leon A."/>
            <person name="Schneider M."/>
            <person name="Jahnes B.C."/>
            <person name="Sadowski V."/>
            <person name="Camuy-Velez L.A."/>
            <person name="Duan J."/>
            <person name="Sabree Z.L."/>
        </authorList>
    </citation>
    <scope>NUCLEOTIDE SEQUENCE [LARGE SCALE GENOMIC DNA]</scope>
    <source>
        <strain evidence="2 3">PAL113</strain>
    </source>
</reference>
<dbReference type="EMBL" id="JAMZFW010000006">
    <property type="protein sequence ID" value="MCP1101913.1"/>
    <property type="molecule type" value="Genomic_DNA"/>
</dbReference>
<proteinExistence type="predicted"/>
<evidence type="ECO:0000313" key="2">
    <source>
        <dbReference type="EMBL" id="MCP1101913.1"/>
    </source>
</evidence>
<gene>
    <name evidence="2" type="ORF">NK125_05715</name>
</gene>
<comment type="caution">
    <text evidence="2">The sequence shown here is derived from an EMBL/GenBank/DDBJ whole genome shotgun (WGS) entry which is preliminary data.</text>
</comment>
<keyword evidence="3" id="KW-1185">Reference proteome</keyword>
<evidence type="ECO:0000256" key="1">
    <source>
        <dbReference type="SAM" id="Phobius"/>
    </source>
</evidence>
<keyword evidence="1" id="KW-1133">Transmembrane helix</keyword>
<sequence length="143" mass="16501">MEKYISIKSFLRYILIIVMSVAAVGAAATYFGLRQEARTVLGQAKSIQLCLNLLSIQAIGEDEYIVDSAQTKRISKWAEEELNWHMDENVKINLIYFYPKNNGEIKFYYSKNGFQVIVEGDNDYLNAYRVYYRGFTILKNKAG</sequence>
<accession>A0ABT1E800</accession>
<keyword evidence="1" id="KW-0812">Transmembrane</keyword>
<name>A0ABT1E800_9FIRM</name>
<evidence type="ECO:0000313" key="3">
    <source>
        <dbReference type="Proteomes" id="UP001523566"/>
    </source>
</evidence>
<keyword evidence="1" id="KW-0472">Membrane</keyword>
<feature type="transmembrane region" description="Helical" evidence="1">
    <location>
        <begin position="12"/>
        <end position="33"/>
    </location>
</feature>
<protein>
    <submittedName>
        <fullName evidence="2">Uncharacterized protein</fullName>
    </submittedName>
</protein>
<dbReference type="Proteomes" id="UP001523566">
    <property type="component" value="Unassembled WGS sequence"/>
</dbReference>